<gene>
    <name evidence="3" type="ORF">Aph01nite_51060</name>
</gene>
<dbReference type="PANTHER" id="PTHR42793:SF1">
    <property type="entry name" value="PEPTIDYL-LYSINE N-ACETYLTRANSFERASE PATZ"/>
    <property type="match status" value="1"/>
</dbReference>
<dbReference type="RefSeq" id="WP_204043465.1">
    <property type="nucleotide sequence ID" value="NZ_BOOA01000045.1"/>
</dbReference>
<reference evidence="3" key="1">
    <citation type="submission" date="2021-01" db="EMBL/GenBank/DDBJ databases">
        <title>Whole genome shotgun sequence of Acrocarpospora phusangensis NBRC 108782.</title>
        <authorList>
            <person name="Komaki H."/>
            <person name="Tamura T."/>
        </authorList>
    </citation>
    <scope>NUCLEOTIDE SEQUENCE</scope>
    <source>
        <strain evidence="3">NBRC 108782</strain>
    </source>
</reference>
<dbReference type="AlphaFoldDB" id="A0A919QF65"/>
<dbReference type="Gene3D" id="3.40.50.261">
    <property type="entry name" value="Succinyl-CoA synthetase domains"/>
    <property type="match status" value="2"/>
</dbReference>
<accession>A0A919QF65</accession>
<evidence type="ECO:0000313" key="4">
    <source>
        <dbReference type="Proteomes" id="UP000640052"/>
    </source>
</evidence>
<proteinExistence type="predicted"/>
<dbReference type="InterPro" id="IPR016102">
    <property type="entry name" value="Succinyl-CoA_synth-like"/>
</dbReference>
<comment type="caution">
    <text evidence="3">The sequence shown here is derived from an EMBL/GenBank/DDBJ whole genome shotgun (WGS) entry which is preliminary data.</text>
</comment>
<organism evidence="3 4">
    <name type="scientific">Acrocarpospora phusangensis</name>
    <dbReference type="NCBI Taxonomy" id="1070424"/>
    <lineage>
        <taxon>Bacteria</taxon>
        <taxon>Bacillati</taxon>
        <taxon>Actinomycetota</taxon>
        <taxon>Actinomycetes</taxon>
        <taxon>Streptosporangiales</taxon>
        <taxon>Streptosporangiaceae</taxon>
        <taxon>Acrocarpospora</taxon>
    </lineage>
</organism>
<dbReference type="Pfam" id="PF13607">
    <property type="entry name" value="Succ_CoA_lig"/>
    <property type="match status" value="1"/>
</dbReference>
<evidence type="ECO:0000256" key="1">
    <source>
        <dbReference type="SAM" id="MobiDB-lite"/>
    </source>
</evidence>
<dbReference type="InterPro" id="IPR003781">
    <property type="entry name" value="CoA-bd"/>
</dbReference>
<protein>
    <submittedName>
        <fullName evidence="3">CoA-binding protein</fullName>
    </submittedName>
</protein>
<dbReference type="Gene3D" id="3.30.1490.20">
    <property type="entry name" value="ATP-grasp fold, A domain"/>
    <property type="match status" value="1"/>
</dbReference>
<keyword evidence="4" id="KW-1185">Reference proteome</keyword>
<dbReference type="PANTHER" id="PTHR42793">
    <property type="entry name" value="COA BINDING DOMAIN CONTAINING PROTEIN"/>
    <property type="match status" value="1"/>
</dbReference>
<evidence type="ECO:0000259" key="2">
    <source>
        <dbReference type="SMART" id="SM00881"/>
    </source>
</evidence>
<dbReference type="SMART" id="SM00881">
    <property type="entry name" value="CoA_binding"/>
    <property type="match status" value="1"/>
</dbReference>
<dbReference type="SUPFAM" id="SSF52210">
    <property type="entry name" value="Succinyl-CoA synthetase domains"/>
    <property type="match status" value="2"/>
</dbReference>
<dbReference type="EMBL" id="BOOA01000045">
    <property type="protein sequence ID" value="GIH26796.1"/>
    <property type="molecule type" value="Genomic_DNA"/>
</dbReference>
<dbReference type="InterPro" id="IPR013815">
    <property type="entry name" value="ATP_grasp_subdomain_1"/>
</dbReference>
<feature type="region of interest" description="Disordered" evidence="1">
    <location>
        <begin position="454"/>
        <end position="524"/>
    </location>
</feature>
<dbReference type="Gene3D" id="3.30.470.20">
    <property type="entry name" value="ATP-grasp fold, B domain"/>
    <property type="match status" value="1"/>
</dbReference>
<dbReference type="Pfam" id="PF13549">
    <property type="entry name" value="ATP-grasp_5"/>
    <property type="match status" value="1"/>
</dbReference>
<name>A0A919QF65_9ACTN</name>
<sequence length="726" mass="73811">MNGLFDPRSVAVVGASDDPAKWGYWLARGALEGAGRRGVYLVNGRAGQVQGRPAYQRLADLPEAPELVAIVTPAASYQAVVEDALAAGARYLVGITAGVDRAYPGGHPALAARVRAAGARLLGPTCMGVYDGATDLALTWGTLTPGPIGVISQSGSVGLEIGYLAARAGLGLSRFASVGAQADLTTADLLHPVITAPTTGVVILYLEDLSLGRSLITFADQARSLGKRLILLSVGGSAAGERAITSHTGALATPDTAVDALCDAAGVIRVHTPAQAIHTAQICLAEAIQTRLAEVVPARPRLAVVADSGGQGALAAELAERAGLVVPALSEAAVAALRELLPADAGLTNPIDLAGAGEADLTVYPRVAELVAREADALLLTGYFGSYAADSPALREPEEAAARQLLGTPCFVHTMRTDGPAADLLRTGGIPVFATIDAPVNALAAYSGATEGIRPLPHPGADPATGSAPQTDDTAGFEDHGIGSARQSGEAADPEDRRIRPALRSGEATDSEVVTPGQLSSGGDVRSALAAEGVLFPEGGFAPTPEEAGRLAARLGGTVVLKAVGPAHKTEVGGVVLGLTLAAAVRAEAEQMAGRVRLDGFWVERQAAGGVELIVGAYRDRNLGVLVTVGSGGVYTELLADTATALGPLDHDSALRLLGRTKAARLLEGWRGAPPCDVDAVARAVVAVGRVLAARPDLAELEINPLLARPEGTLALDLLATPGATR</sequence>
<dbReference type="Pfam" id="PF13380">
    <property type="entry name" value="CoA_binding_2"/>
    <property type="match status" value="1"/>
</dbReference>
<dbReference type="Proteomes" id="UP000640052">
    <property type="component" value="Unassembled WGS sequence"/>
</dbReference>
<dbReference type="SUPFAM" id="SSF56059">
    <property type="entry name" value="Glutathione synthetase ATP-binding domain-like"/>
    <property type="match status" value="1"/>
</dbReference>
<evidence type="ECO:0000313" key="3">
    <source>
        <dbReference type="EMBL" id="GIH26796.1"/>
    </source>
</evidence>
<feature type="domain" description="CoA-binding" evidence="2">
    <location>
        <begin position="4"/>
        <end position="99"/>
    </location>
</feature>
<dbReference type="SUPFAM" id="SSF51735">
    <property type="entry name" value="NAD(P)-binding Rossmann-fold domains"/>
    <property type="match status" value="1"/>
</dbReference>
<dbReference type="Gene3D" id="3.40.50.720">
    <property type="entry name" value="NAD(P)-binding Rossmann-like Domain"/>
    <property type="match status" value="1"/>
</dbReference>
<dbReference type="InterPro" id="IPR032875">
    <property type="entry name" value="Succ_CoA_lig_flav_dom"/>
</dbReference>
<dbReference type="InterPro" id="IPR036291">
    <property type="entry name" value="NAD(P)-bd_dom_sf"/>
</dbReference>
<dbReference type="GO" id="GO:0005524">
    <property type="term" value="F:ATP binding"/>
    <property type="evidence" value="ECO:0007669"/>
    <property type="project" value="InterPro"/>
</dbReference>